<accession>A0A382P4A9</accession>
<keyword evidence="1" id="KW-0813">Transport</keyword>
<evidence type="ECO:0000313" key="3">
    <source>
        <dbReference type="EMBL" id="SVC66671.1"/>
    </source>
</evidence>
<sequence length="52" mass="5306">MSKSFTQGGREIEVLAGVDLKVQHGESVAILGVSGSGKSTLLHLLAGLDIAD</sequence>
<dbReference type="GO" id="GO:0016887">
    <property type="term" value="F:ATP hydrolysis activity"/>
    <property type="evidence" value="ECO:0007669"/>
    <property type="project" value="InterPro"/>
</dbReference>
<protein>
    <recommendedName>
        <fullName evidence="2">ABC transporter domain-containing protein</fullName>
    </recommendedName>
</protein>
<reference evidence="3" key="1">
    <citation type="submission" date="2018-05" db="EMBL/GenBank/DDBJ databases">
        <authorList>
            <person name="Lanie J.A."/>
            <person name="Ng W.-L."/>
            <person name="Kazmierczak K.M."/>
            <person name="Andrzejewski T.M."/>
            <person name="Davidsen T.M."/>
            <person name="Wayne K.J."/>
            <person name="Tettelin H."/>
            <person name="Glass J.I."/>
            <person name="Rusch D."/>
            <person name="Podicherti R."/>
            <person name="Tsui H.-C.T."/>
            <person name="Winkler M.E."/>
        </authorList>
    </citation>
    <scope>NUCLEOTIDE SEQUENCE</scope>
</reference>
<dbReference type="InterPro" id="IPR003439">
    <property type="entry name" value="ABC_transporter-like_ATP-bd"/>
</dbReference>
<feature type="domain" description="ABC transporter" evidence="2">
    <location>
        <begin position="16"/>
        <end position="48"/>
    </location>
</feature>
<organism evidence="3">
    <name type="scientific">marine metagenome</name>
    <dbReference type="NCBI Taxonomy" id="408172"/>
    <lineage>
        <taxon>unclassified sequences</taxon>
        <taxon>metagenomes</taxon>
        <taxon>ecological metagenomes</taxon>
    </lineage>
</organism>
<dbReference type="GO" id="GO:0005524">
    <property type="term" value="F:ATP binding"/>
    <property type="evidence" value="ECO:0007669"/>
    <property type="project" value="InterPro"/>
</dbReference>
<dbReference type="SUPFAM" id="SSF52540">
    <property type="entry name" value="P-loop containing nucleoside triphosphate hydrolases"/>
    <property type="match status" value="1"/>
</dbReference>
<dbReference type="InterPro" id="IPR050166">
    <property type="entry name" value="ABC_transporter_ATP-bind"/>
</dbReference>
<dbReference type="EMBL" id="UINC01103915">
    <property type="protein sequence ID" value="SVC66671.1"/>
    <property type="molecule type" value="Genomic_DNA"/>
</dbReference>
<dbReference type="PANTHER" id="PTHR42788:SF13">
    <property type="entry name" value="ALIPHATIC SULFONATES IMPORT ATP-BINDING PROTEIN SSUB"/>
    <property type="match status" value="1"/>
</dbReference>
<dbReference type="Gene3D" id="3.40.50.300">
    <property type="entry name" value="P-loop containing nucleotide triphosphate hydrolases"/>
    <property type="match status" value="1"/>
</dbReference>
<evidence type="ECO:0000259" key="2">
    <source>
        <dbReference type="Pfam" id="PF00005"/>
    </source>
</evidence>
<dbReference type="AlphaFoldDB" id="A0A382P4A9"/>
<gene>
    <name evidence="3" type="ORF">METZ01_LOCUS319525</name>
</gene>
<evidence type="ECO:0000256" key="1">
    <source>
        <dbReference type="ARBA" id="ARBA00022448"/>
    </source>
</evidence>
<name>A0A382P4A9_9ZZZZ</name>
<dbReference type="Pfam" id="PF00005">
    <property type="entry name" value="ABC_tran"/>
    <property type="match status" value="1"/>
</dbReference>
<dbReference type="InterPro" id="IPR027417">
    <property type="entry name" value="P-loop_NTPase"/>
</dbReference>
<feature type="non-terminal residue" evidence="3">
    <location>
        <position position="52"/>
    </location>
</feature>
<proteinExistence type="predicted"/>
<dbReference type="PANTHER" id="PTHR42788">
    <property type="entry name" value="TAURINE IMPORT ATP-BINDING PROTEIN-RELATED"/>
    <property type="match status" value="1"/>
</dbReference>